<organism evidence="6 7">
    <name type="scientific">Microbacterium protaetiae</name>
    <dbReference type="NCBI Taxonomy" id="2509458"/>
    <lineage>
        <taxon>Bacteria</taxon>
        <taxon>Bacillati</taxon>
        <taxon>Actinomycetota</taxon>
        <taxon>Actinomycetes</taxon>
        <taxon>Micrococcales</taxon>
        <taxon>Microbacteriaceae</taxon>
        <taxon>Microbacterium</taxon>
    </lineage>
</organism>
<dbReference type="CDD" id="cd08414">
    <property type="entry name" value="PBP2_LTTR_aromatics_like"/>
    <property type="match status" value="1"/>
</dbReference>
<dbReference type="FunFam" id="1.10.10.10:FF:000001">
    <property type="entry name" value="LysR family transcriptional regulator"/>
    <property type="match status" value="1"/>
</dbReference>
<dbReference type="InterPro" id="IPR036390">
    <property type="entry name" value="WH_DNA-bd_sf"/>
</dbReference>
<accession>A0A4P6EE48</accession>
<dbReference type="AlphaFoldDB" id="A0A4P6EE48"/>
<dbReference type="PANTHER" id="PTHR30346">
    <property type="entry name" value="TRANSCRIPTIONAL DUAL REGULATOR HCAR-RELATED"/>
    <property type="match status" value="1"/>
</dbReference>
<dbReference type="SUPFAM" id="SSF46785">
    <property type="entry name" value="Winged helix' DNA-binding domain"/>
    <property type="match status" value="1"/>
</dbReference>
<evidence type="ECO:0000256" key="3">
    <source>
        <dbReference type="ARBA" id="ARBA00023125"/>
    </source>
</evidence>
<dbReference type="PROSITE" id="PS50931">
    <property type="entry name" value="HTH_LYSR"/>
    <property type="match status" value="1"/>
</dbReference>
<dbReference type="GO" id="GO:0003700">
    <property type="term" value="F:DNA-binding transcription factor activity"/>
    <property type="evidence" value="ECO:0007669"/>
    <property type="project" value="InterPro"/>
</dbReference>
<dbReference type="PRINTS" id="PR00039">
    <property type="entry name" value="HTHLYSR"/>
</dbReference>
<evidence type="ECO:0000256" key="1">
    <source>
        <dbReference type="ARBA" id="ARBA00009437"/>
    </source>
</evidence>
<dbReference type="GO" id="GO:0032993">
    <property type="term" value="C:protein-DNA complex"/>
    <property type="evidence" value="ECO:0007669"/>
    <property type="project" value="TreeGrafter"/>
</dbReference>
<dbReference type="RefSeq" id="WP_129386474.1">
    <property type="nucleotide sequence ID" value="NZ_CP035494.1"/>
</dbReference>
<proteinExistence type="inferred from homology"/>
<protein>
    <submittedName>
        <fullName evidence="6">LysR family transcriptional regulator</fullName>
    </submittedName>
</protein>
<dbReference type="InterPro" id="IPR036388">
    <property type="entry name" value="WH-like_DNA-bd_sf"/>
</dbReference>
<dbReference type="Gene3D" id="3.40.190.10">
    <property type="entry name" value="Periplasmic binding protein-like II"/>
    <property type="match status" value="2"/>
</dbReference>
<gene>
    <name evidence="6" type="ORF">ET475_04655</name>
</gene>
<dbReference type="Pfam" id="PF03466">
    <property type="entry name" value="LysR_substrate"/>
    <property type="match status" value="1"/>
</dbReference>
<comment type="similarity">
    <text evidence="1">Belongs to the LysR transcriptional regulatory family.</text>
</comment>
<keyword evidence="4" id="KW-0804">Transcription</keyword>
<dbReference type="SUPFAM" id="SSF53850">
    <property type="entry name" value="Periplasmic binding protein-like II"/>
    <property type="match status" value="1"/>
</dbReference>
<evidence type="ECO:0000313" key="7">
    <source>
        <dbReference type="Proteomes" id="UP000293995"/>
    </source>
</evidence>
<dbReference type="EMBL" id="CP035494">
    <property type="protein sequence ID" value="QAY59349.1"/>
    <property type="molecule type" value="Genomic_DNA"/>
</dbReference>
<evidence type="ECO:0000313" key="6">
    <source>
        <dbReference type="EMBL" id="QAY59349.1"/>
    </source>
</evidence>
<feature type="domain" description="HTH lysR-type" evidence="5">
    <location>
        <begin position="1"/>
        <end position="60"/>
    </location>
</feature>
<keyword evidence="2" id="KW-0805">Transcription regulation</keyword>
<evidence type="ECO:0000256" key="4">
    <source>
        <dbReference type="ARBA" id="ARBA00023163"/>
    </source>
</evidence>
<evidence type="ECO:0000259" key="5">
    <source>
        <dbReference type="PROSITE" id="PS50931"/>
    </source>
</evidence>
<dbReference type="PANTHER" id="PTHR30346:SF0">
    <property type="entry name" value="HCA OPERON TRANSCRIPTIONAL ACTIVATOR HCAR"/>
    <property type="match status" value="1"/>
</dbReference>
<keyword evidence="7" id="KW-1185">Reference proteome</keyword>
<name>A0A4P6EE48_9MICO</name>
<dbReference type="InterPro" id="IPR005119">
    <property type="entry name" value="LysR_subst-bd"/>
</dbReference>
<sequence>MDVSIPTLRYFCALADHLHFGAAAESLNISSPSLSQQISRLERLVGERLFDRTSREVALTDAGRALLPQARRVVDAHDELTAWIAARHGRTSPALRIGLVAAGAGPLTTAAIMSAVQQIPDLRLEMRKVGFFDAEAELTADRVDAVFAPAPLPLDERSVQATPLWSEPRVLIVSAAHPLAGRDAVTIGELGDETFIAVSGGDPDALAWWLVDPRPDGTHPAVGALAQDMDGILELVAAGVGVNIAASSAATHYRRPNIAFIPIVDIEPATVLLCTRRRVSPTVAAFVEIVLTESQKPVAGA</sequence>
<dbReference type="Gene3D" id="1.10.10.10">
    <property type="entry name" value="Winged helix-like DNA-binding domain superfamily/Winged helix DNA-binding domain"/>
    <property type="match status" value="1"/>
</dbReference>
<dbReference type="KEGG" id="mprt:ET475_04655"/>
<dbReference type="InterPro" id="IPR000847">
    <property type="entry name" value="LysR_HTH_N"/>
</dbReference>
<reference evidence="6 7" key="1">
    <citation type="submission" date="2019-01" db="EMBL/GenBank/DDBJ databases">
        <title>Genome sequencing of strain DFW100M-13.</title>
        <authorList>
            <person name="Heo J."/>
            <person name="Kim S.-J."/>
            <person name="Kim J.-S."/>
            <person name="Hong S.-B."/>
            <person name="Kwon S.-W."/>
        </authorList>
    </citation>
    <scope>NUCLEOTIDE SEQUENCE [LARGE SCALE GENOMIC DNA]</scope>
    <source>
        <strain evidence="6 7">DFW100M-13</strain>
    </source>
</reference>
<dbReference type="Proteomes" id="UP000293995">
    <property type="component" value="Chromosome"/>
</dbReference>
<dbReference type="Pfam" id="PF00126">
    <property type="entry name" value="HTH_1"/>
    <property type="match status" value="1"/>
</dbReference>
<evidence type="ECO:0000256" key="2">
    <source>
        <dbReference type="ARBA" id="ARBA00023015"/>
    </source>
</evidence>
<dbReference type="GO" id="GO:0003677">
    <property type="term" value="F:DNA binding"/>
    <property type="evidence" value="ECO:0007669"/>
    <property type="project" value="UniProtKB-KW"/>
</dbReference>
<dbReference type="OrthoDB" id="3636008at2"/>
<keyword evidence="3" id="KW-0238">DNA-binding</keyword>